<dbReference type="RefSeq" id="XP_001839490.1">
    <property type="nucleotide sequence ID" value="XM_001839438.1"/>
</dbReference>
<dbReference type="KEGG" id="cci:CC1G_06703"/>
<dbReference type="InParanoid" id="A8P831"/>
<evidence type="ECO:0008006" key="4">
    <source>
        <dbReference type="Google" id="ProtNLM"/>
    </source>
</evidence>
<feature type="signal peptide" evidence="1">
    <location>
        <begin position="1"/>
        <end position="20"/>
    </location>
</feature>
<dbReference type="OrthoDB" id="2818001at2759"/>
<evidence type="ECO:0000313" key="2">
    <source>
        <dbReference type="EMBL" id="EAU82393.1"/>
    </source>
</evidence>
<gene>
    <name evidence="2" type="ORF">CC1G_06703</name>
</gene>
<feature type="chain" id="PRO_5002724669" description="Cell wall protein PhiA" evidence="1">
    <location>
        <begin position="21"/>
        <end position="183"/>
    </location>
</feature>
<evidence type="ECO:0000256" key="1">
    <source>
        <dbReference type="SAM" id="SignalP"/>
    </source>
</evidence>
<proteinExistence type="predicted"/>
<name>A8P831_COPC7</name>
<reference evidence="2 3" key="1">
    <citation type="journal article" date="2010" name="Proc. Natl. Acad. Sci. U.S.A.">
        <title>Insights into evolution of multicellular fungi from the assembled chromosomes of the mushroom Coprinopsis cinerea (Coprinus cinereus).</title>
        <authorList>
            <person name="Stajich J.E."/>
            <person name="Wilke S.K."/>
            <person name="Ahren D."/>
            <person name="Au C.H."/>
            <person name="Birren B.W."/>
            <person name="Borodovsky M."/>
            <person name="Burns C."/>
            <person name="Canback B."/>
            <person name="Casselton L.A."/>
            <person name="Cheng C.K."/>
            <person name="Deng J."/>
            <person name="Dietrich F.S."/>
            <person name="Fargo D.C."/>
            <person name="Farman M.L."/>
            <person name="Gathman A.C."/>
            <person name="Goldberg J."/>
            <person name="Guigo R."/>
            <person name="Hoegger P.J."/>
            <person name="Hooker J.B."/>
            <person name="Huggins A."/>
            <person name="James T.Y."/>
            <person name="Kamada T."/>
            <person name="Kilaru S."/>
            <person name="Kodira C."/>
            <person name="Kues U."/>
            <person name="Kupfer D."/>
            <person name="Kwan H.S."/>
            <person name="Lomsadze A."/>
            <person name="Li W."/>
            <person name="Lilly W.W."/>
            <person name="Ma L.J."/>
            <person name="Mackey A.J."/>
            <person name="Manning G."/>
            <person name="Martin F."/>
            <person name="Muraguchi H."/>
            <person name="Natvig D.O."/>
            <person name="Palmerini H."/>
            <person name="Ramesh M.A."/>
            <person name="Rehmeyer C.J."/>
            <person name="Roe B.A."/>
            <person name="Shenoy N."/>
            <person name="Stanke M."/>
            <person name="Ter-Hovhannisyan V."/>
            <person name="Tunlid A."/>
            <person name="Velagapudi R."/>
            <person name="Vision T.J."/>
            <person name="Zeng Q."/>
            <person name="Zolan M.E."/>
            <person name="Pukkila P.J."/>
        </authorList>
    </citation>
    <scope>NUCLEOTIDE SEQUENCE [LARGE SCALE GENOMIC DNA]</scope>
    <source>
        <strain evidence="3">Okayama-7 / 130 / ATCC MYA-4618 / FGSC 9003</strain>
    </source>
</reference>
<keyword evidence="3" id="KW-1185">Reference proteome</keyword>
<dbReference type="eggNOG" id="ENOG502TE0Z">
    <property type="taxonomic scope" value="Eukaryota"/>
</dbReference>
<keyword evidence="1" id="KW-0732">Signal</keyword>
<sequence length="183" mass="19447">MKPSTLLSGLIALVPSLVHGVTVPGGDTPLFYLVASGPDSAGVNFLPVRLHGGSIQSVLTGTGPIAKYYFRQGQLVALDPNYPDGTLNWRPLVNTLQTGTATCATYGQFSNVLGASTNKCASYNSFYLEANPENSQLGSRLTFNWQGGFYVCGTAKEVWYKVSSSDGPGDCTPIQLYTVPVVE</sequence>
<accession>A8P831</accession>
<comment type="caution">
    <text evidence="2">The sequence shown here is derived from an EMBL/GenBank/DDBJ whole genome shotgun (WGS) entry which is preliminary data.</text>
</comment>
<dbReference type="VEuPathDB" id="FungiDB:CC1G_06703"/>
<dbReference type="EMBL" id="AACS02000005">
    <property type="protein sequence ID" value="EAU82393.1"/>
    <property type="molecule type" value="Genomic_DNA"/>
</dbReference>
<protein>
    <recommendedName>
        <fullName evidence="4">Cell wall protein PhiA</fullName>
    </recommendedName>
</protein>
<dbReference type="GeneID" id="6016106"/>
<evidence type="ECO:0000313" key="3">
    <source>
        <dbReference type="Proteomes" id="UP000001861"/>
    </source>
</evidence>
<dbReference type="Proteomes" id="UP000001861">
    <property type="component" value="Unassembled WGS sequence"/>
</dbReference>
<dbReference type="AlphaFoldDB" id="A8P831"/>
<dbReference type="OMA" id="KCARYNS"/>
<organism evidence="2 3">
    <name type="scientific">Coprinopsis cinerea (strain Okayama-7 / 130 / ATCC MYA-4618 / FGSC 9003)</name>
    <name type="common">Inky cap fungus</name>
    <name type="synonym">Hormographiella aspergillata</name>
    <dbReference type="NCBI Taxonomy" id="240176"/>
    <lineage>
        <taxon>Eukaryota</taxon>
        <taxon>Fungi</taxon>
        <taxon>Dikarya</taxon>
        <taxon>Basidiomycota</taxon>
        <taxon>Agaricomycotina</taxon>
        <taxon>Agaricomycetes</taxon>
        <taxon>Agaricomycetidae</taxon>
        <taxon>Agaricales</taxon>
        <taxon>Agaricineae</taxon>
        <taxon>Psathyrellaceae</taxon>
        <taxon>Coprinopsis</taxon>
    </lineage>
</organism>